<keyword evidence="5 7" id="KW-0443">Lipid metabolism</keyword>
<evidence type="ECO:0000256" key="4">
    <source>
        <dbReference type="ARBA" id="ARBA00022737"/>
    </source>
</evidence>
<keyword evidence="4 7" id="KW-0677">Repeat</keyword>
<protein>
    <recommendedName>
        <fullName evidence="7">UDP-3-O-acylglucosamine N-acyltransferase</fullName>
        <ecNumber evidence="7">2.3.1.191</ecNumber>
    </recommendedName>
</protein>
<dbReference type="GO" id="GO:0016410">
    <property type="term" value="F:N-acyltransferase activity"/>
    <property type="evidence" value="ECO:0007669"/>
    <property type="project" value="InterPro"/>
</dbReference>
<keyword evidence="8" id="KW-0175">Coiled coil</keyword>
<feature type="domain" description="UDP-3-O-[3-hydroxymyristoyl] glucosamine N-acyltransferase non-repeat region" evidence="9">
    <location>
        <begin position="22"/>
        <end position="88"/>
    </location>
</feature>
<dbReference type="GO" id="GO:0009245">
    <property type="term" value="P:lipid A biosynthetic process"/>
    <property type="evidence" value="ECO:0007669"/>
    <property type="project" value="UniProtKB-UniRule"/>
</dbReference>
<dbReference type="GO" id="GO:0016020">
    <property type="term" value="C:membrane"/>
    <property type="evidence" value="ECO:0007669"/>
    <property type="project" value="GOC"/>
</dbReference>
<dbReference type="AlphaFoldDB" id="A0A4R8HQW1"/>
<comment type="similarity">
    <text evidence="7">Belongs to the transferase hexapeptide repeat family. LpxD subfamily.</text>
</comment>
<evidence type="ECO:0000313" key="11">
    <source>
        <dbReference type="Proteomes" id="UP000295832"/>
    </source>
</evidence>
<feature type="coiled-coil region" evidence="8">
    <location>
        <begin position="315"/>
        <end position="342"/>
    </location>
</feature>
<dbReference type="PANTHER" id="PTHR43378:SF2">
    <property type="entry name" value="UDP-3-O-ACYLGLUCOSAMINE N-ACYLTRANSFERASE 1, MITOCHONDRIAL-RELATED"/>
    <property type="match status" value="1"/>
</dbReference>
<dbReference type="HAMAP" id="MF_00523">
    <property type="entry name" value="LpxD"/>
    <property type="match status" value="1"/>
</dbReference>
<dbReference type="STRING" id="926561.GCA_000379025_00975"/>
<dbReference type="UniPathway" id="UPA00973"/>
<dbReference type="InterPro" id="IPR018357">
    <property type="entry name" value="Hexapep_transf_CS"/>
</dbReference>
<dbReference type="InterPro" id="IPR001451">
    <property type="entry name" value="Hexapep"/>
</dbReference>
<evidence type="ECO:0000256" key="6">
    <source>
        <dbReference type="ARBA" id="ARBA00023315"/>
    </source>
</evidence>
<evidence type="ECO:0000256" key="3">
    <source>
        <dbReference type="ARBA" id="ARBA00022679"/>
    </source>
</evidence>
<dbReference type="InterPro" id="IPR007691">
    <property type="entry name" value="LpxD"/>
</dbReference>
<feature type="active site" description="Proton acceptor" evidence="7">
    <location>
        <position position="239"/>
    </location>
</feature>
<dbReference type="GO" id="GO:0103118">
    <property type="term" value="F:UDP-3-O-[(3R)-3-hydroxyacyl]-glucosamine N-acyltransferase activity"/>
    <property type="evidence" value="ECO:0007669"/>
    <property type="project" value="UniProtKB-EC"/>
</dbReference>
<dbReference type="EC" id="2.3.1.191" evidence="7"/>
<dbReference type="NCBIfam" id="NF002060">
    <property type="entry name" value="PRK00892.1"/>
    <property type="match status" value="1"/>
</dbReference>
<comment type="catalytic activity">
    <reaction evidence="7">
        <text>a UDP-3-O-[(3R)-3-hydroxyacyl]-alpha-D-glucosamine + a (3R)-hydroxyacyl-[ACP] = a UDP-2-N,3-O-bis[(3R)-3-hydroxyacyl]-alpha-D-glucosamine + holo-[ACP] + H(+)</text>
        <dbReference type="Rhea" id="RHEA:53836"/>
        <dbReference type="Rhea" id="RHEA-COMP:9685"/>
        <dbReference type="Rhea" id="RHEA-COMP:9945"/>
        <dbReference type="ChEBI" id="CHEBI:15378"/>
        <dbReference type="ChEBI" id="CHEBI:64479"/>
        <dbReference type="ChEBI" id="CHEBI:78827"/>
        <dbReference type="ChEBI" id="CHEBI:137740"/>
        <dbReference type="ChEBI" id="CHEBI:137748"/>
        <dbReference type="EC" id="2.3.1.191"/>
    </reaction>
</comment>
<dbReference type="PROSITE" id="PS00101">
    <property type="entry name" value="HEXAPEP_TRANSFERASES"/>
    <property type="match status" value="2"/>
</dbReference>
<dbReference type="Gene3D" id="2.160.10.10">
    <property type="entry name" value="Hexapeptide repeat proteins"/>
    <property type="match status" value="1"/>
</dbReference>
<dbReference type="NCBIfam" id="TIGR01853">
    <property type="entry name" value="lipid_A_lpxD"/>
    <property type="match status" value="1"/>
</dbReference>
<keyword evidence="11" id="KW-1185">Reference proteome</keyword>
<keyword evidence="6 7" id="KW-0012">Acyltransferase</keyword>
<dbReference type="CDD" id="cd03352">
    <property type="entry name" value="LbH_LpxD"/>
    <property type="match status" value="1"/>
</dbReference>
<dbReference type="InterPro" id="IPR011004">
    <property type="entry name" value="Trimer_LpxA-like_sf"/>
</dbReference>
<evidence type="ECO:0000256" key="5">
    <source>
        <dbReference type="ARBA" id="ARBA00023098"/>
    </source>
</evidence>
<evidence type="ECO:0000313" key="10">
    <source>
        <dbReference type="EMBL" id="TDX59193.1"/>
    </source>
</evidence>
<dbReference type="EMBL" id="SOEG01000001">
    <property type="protein sequence ID" value="TDX59193.1"/>
    <property type="molecule type" value="Genomic_DNA"/>
</dbReference>
<comment type="pathway">
    <text evidence="7">Bacterial outer membrane biogenesis; LPS lipid A biosynthesis.</text>
</comment>
<evidence type="ECO:0000256" key="2">
    <source>
        <dbReference type="ARBA" id="ARBA00022556"/>
    </source>
</evidence>
<dbReference type="SUPFAM" id="SSF51161">
    <property type="entry name" value="Trimeric LpxA-like enzymes"/>
    <property type="match status" value="1"/>
</dbReference>
<dbReference type="Pfam" id="PF14602">
    <property type="entry name" value="Hexapep_2"/>
    <property type="match status" value="1"/>
</dbReference>
<dbReference type="Pfam" id="PF00132">
    <property type="entry name" value="Hexapep"/>
    <property type="match status" value="2"/>
</dbReference>
<dbReference type="Pfam" id="PF04613">
    <property type="entry name" value="LpxD"/>
    <property type="match status" value="1"/>
</dbReference>
<evidence type="ECO:0000256" key="7">
    <source>
        <dbReference type="HAMAP-Rule" id="MF_00523"/>
    </source>
</evidence>
<accession>A0A4R8HQW1</accession>
<evidence type="ECO:0000256" key="8">
    <source>
        <dbReference type="SAM" id="Coils"/>
    </source>
</evidence>
<keyword evidence="3 7" id="KW-0808">Transferase</keyword>
<name>A0A4R8HQW1_9FIRM</name>
<dbReference type="RefSeq" id="WP_134114158.1">
    <property type="nucleotide sequence ID" value="NZ_SOEG01000001.1"/>
</dbReference>
<reference evidence="10 11" key="1">
    <citation type="submission" date="2019-03" db="EMBL/GenBank/DDBJ databases">
        <title>Subsurface microbial communities from deep shales in Ohio and West Virginia, USA.</title>
        <authorList>
            <person name="Wrighton K."/>
        </authorList>
    </citation>
    <scope>NUCLEOTIDE SEQUENCE [LARGE SCALE GENOMIC DNA]</scope>
    <source>
        <strain evidence="10 11">MSL 6dP</strain>
    </source>
</reference>
<evidence type="ECO:0000256" key="1">
    <source>
        <dbReference type="ARBA" id="ARBA00022516"/>
    </source>
</evidence>
<proteinExistence type="inferred from homology"/>
<dbReference type="Gene3D" id="3.40.1390.10">
    <property type="entry name" value="MurE/MurF, N-terminal domain"/>
    <property type="match status" value="1"/>
</dbReference>
<sequence length="347" mass="37373">MKKTLKEMLKFIDGEIQGDAETEISGVGGVENVKSNEITFAQNKEFFKLAEAKAGAIIVDNDLAERIETSKPLLIVDNPRFSFAQIASLFVFKPYHSQGISKKAYIDDSVKLGKNLSIHPNVVIEAGAEIGDNVVLGPGVYIGHNVKIGEDSILHPNVVVEYDSKLGKRVEVHPSTTIGCEGYGFEMGKDAYIKVPQMGNVIIQDDVEIGANVTIDRAATGSTIIGKGTKIDNLVHIAHNVEVGRNCLIIAQVGIAGSAKIGNKVTIAGKSGVVGHITVGDNTTLAANSVITNNVSANSFVSGYPAHDHRMERRIKASRKKLPDLVKKVRKLEKKVELLESKLNKEG</sequence>
<keyword evidence="2 7" id="KW-0441">Lipid A biosynthesis</keyword>
<evidence type="ECO:0000259" key="9">
    <source>
        <dbReference type="Pfam" id="PF04613"/>
    </source>
</evidence>
<keyword evidence="1 7" id="KW-0444">Lipid biosynthesis</keyword>
<gene>
    <name evidence="7" type="primary">lpxD</name>
    <name evidence="10" type="ORF">C7959_10180</name>
</gene>
<comment type="function">
    <text evidence="7">Catalyzes the N-acylation of UDP-3-O-acylglucosamine using 3-hydroxyacyl-ACP as the acyl donor. Is involved in the biosynthesis of lipid A, a phosphorylated glycolipid that anchors the lipopolysaccharide to the outer membrane of the cell.</text>
</comment>
<organism evidence="10 11">
    <name type="scientific">Orenia marismortui</name>
    <dbReference type="NCBI Taxonomy" id="46469"/>
    <lineage>
        <taxon>Bacteria</taxon>
        <taxon>Bacillati</taxon>
        <taxon>Bacillota</taxon>
        <taxon>Clostridia</taxon>
        <taxon>Halanaerobiales</taxon>
        <taxon>Halobacteroidaceae</taxon>
        <taxon>Orenia</taxon>
    </lineage>
</organism>
<comment type="subunit">
    <text evidence="7">Homotrimer.</text>
</comment>
<dbReference type="InterPro" id="IPR020573">
    <property type="entry name" value="UDP_GlcNAc_AcTrfase_non-rep"/>
</dbReference>
<comment type="caution">
    <text evidence="10">The sequence shown here is derived from an EMBL/GenBank/DDBJ whole genome shotgun (WGS) entry which is preliminary data.</text>
</comment>
<dbReference type="PANTHER" id="PTHR43378">
    <property type="entry name" value="UDP-3-O-ACYLGLUCOSAMINE N-ACYLTRANSFERASE"/>
    <property type="match status" value="1"/>
</dbReference>
<dbReference type="Proteomes" id="UP000295832">
    <property type="component" value="Unassembled WGS sequence"/>
</dbReference>